<evidence type="ECO:0000313" key="6">
    <source>
        <dbReference type="Proteomes" id="UP000095409"/>
    </source>
</evidence>
<dbReference type="GO" id="GO:0008752">
    <property type="term" value="F:FMN reductase [NAD(P)H] activity"/>
    <property type="evidence" value="ECO:0007669"/>
    <property type="project" value="UniProtKB-EC"/>
</dbReference>
<dbReference type="EMBL" id="CYZD01000032">
    <property type="protein sequence ID" value="CUO83111.1"/>
    <property type="molecule type" value="Genomic_DNA"/>
</dbReference>
<comment type="similarity">
    <text evidence="1">Belongs to the nitroreductase family.</text>
</comment>
<dbReference type="InterPro" id="IPR029479">
    <property type="entry name" value="Nitroreductase"/>
</dbReference>
<evidence type="ECO:0000259" key="3">
    <source>
        <dbReference type="Pfam" id="PF00881"/>
    </source>
</evidence>
<dbReference type="PANTHER" id="PTHR43673:SF10">
    <property type="entry name" value="NADH DEHYDROGENASE_NAD(P)H NITROREDUCTASE XCC3605-RELATED"/>
    <property type="match status" value="1"/>
</dbReference>
<feature type="domain" description="Nitroreductase" evidence="3">
    <location>
        <begin position="67"/>
        <end position="145"/>
    </location>
</feature>
<keyword evidence="2 4" id="KW-0560">Oxidoreductase</keyword>
<proteinExistence type="inferred from homology"/>
<dbReference type="CDD" id="cd02150">
    <property type="entry name" value="nitroreductase"/>
    <property type="match status" value="1"/>
</dbReference>
<dbReference type="RefSeq" id="WP_055066688.1">
    <property type="nucleotide sequence ID" value="NZ_CABHNB010000030.1"/>
</dbReference>
<evidence type="ECO:0000313" key="4">
    <source>
        <dbReference type="EMBL" id="CUO83111.1"/>
    </source>
</evidence>
<reference evidence="4 6" key="1">
    <citation type="submission" date="2015-09" db="EMBL/GenBank/DDBJ databases">
        <authorList>
            <consortium name="Pathogen Informatics"/>
        </authorList>
    </citation>
    <scope>NUCLEOTIDE SEQUENCE [LARGE SCALE GENOMIC DNA]</scope>
    <source>
        <strain evidence="4 6">2789STDY5608837</strain>
    </source>
</reference>
<protein>
    <submittedName>
        <fullName evidence="4">FMN reductase [NAD(P)H]</fullName>
        <ecNumber evidence="4">1.5.1.39</ecNumber>
    </submittedName>
</protein>
<dbReference type="EC" id="1.5.1.39" evidence="4"/>
<dbReference type="InterPro" id="IPR000415">
    <property type="entry name" value="Nitroreductase-like"/>
</dbReference>
<name>A0A174I9F5_9FIRM</name>
<dbReference type="PANTHER" id="PTHR43673">
    <property type="entry name" value="NAD(P)H NITROREDUCTASE YDGI-RELATED"/>
    <property type="match status" value="1"/>
</dbReference>
<evidence type="ECO:0000313" key="5">
    <source>
        <dbReference type="EMBL" id="VUX10554.1"/>
    </source>
</evidence>
<dbReference type="Pfam" id="PF00881">
    <property type="entry name" value="Nitroreductase"/>
    <property type="match status" value="2"/>
</dbReference>
<keyword evidence="7" id="KW-1185">Reference proteome</keyword>
<dbReference type="EMBL" id="CABHNB010000030">
    <property type="protein sequence ID" value="VUX10554.1"/>
    <property type="molecule type" value="Genomic_DNA"/>
</dbReference>
<reference evidence="5 7" key="2">
    <citation type="submission" date="2019-07" db="EMBL/GenBank/DDBJ databases">
        <authorList>
            <person name="Hibberd C M."/>
            <person name="Gehrig L. J."/>
            <person name="Chang H.-W."/>
            <person name="Venkatesh S."/>
        </authorList>
    </citation>
    <scope>NUCLEOTIDE SEQUENCE [LARGE SCALE GENOMIC DNA]</scope>
    <source>
        <strain evidence="5">Ruminococcus_obeum_SSTS_Bg7063</strain>
    </source>
</reference>
<accession>A0A174I9F5</accession>
<dbReference type="Proteomes" id="UP000409147">
    <property type="component" value="Unassembled WGS sequence"/>
</dbReference>
<dbReference type="AlphaFoldDB" id="A0A174I9F5"/>
<gene>
    <name evidence="4" type="primary">nfrA2_2</name>
    <name evidence="4" type="ORF">ERS852394_03127</name>
    <name evidence="5" type="ORF">ROSSTS7063_01989</name>
</gene>
<dbReference type="Proteomes" id="UP000095409">
    <property type="component" value="Unassembled WGS sequence"/>
</dbReference>
<sequence>MNSIFHRISVRKYEDRPVEKEKIMEILRAGMQAPSACNQQPWEFYVVTDKEKIQKLSKVTPYTGCAAGAPVVIVPVYHTEGLAAPSFAQIDMAIAQQNIWLETDALGLGGVWFGIAPVEDRMEEVHKLLELPENVKVFSMFALGYPAETRPQQDRFVPERIHFIEE</sequence>
<evidence type="ECO:0000313" key="7">
    <source>
        <dbReference type="Proteomes" id="UP000409147"/>
    </source>
</evidence>
<organism evidence="4 6">
    <name type="scientific">Blautia obeum</name>
    <dbReference type="NCBI Taxonomy" id="40520"/>
    <lineage>
        <taxon>Bacteria</taxon>
        <taxon>Bacillati</taxon>
        <taxon>Bacillota</taxon>
        <taxon>Clostridia</taxon>
        <taxon>Lachnospirales</taxon>
        <taxon>Lachnospiraceae</taxon>
        <taxon>Blautia</taxon>
    </lineage>
</organism>
<feature type="domain" description="Nitroreductase" evidence="3">
    <location>
        <begin position="6"/>
        <end position="58"/>
    </location>
</feature>
<evidence type="ECO:0000256" key="1">
    <source>
        <dbReference type="ARBA" id="ARBA00007118"/>
    </source>
</evidence>
<dbReference type="Gene3D" id="3.40.109.10">
    <property type="entry name" value="NADH Oxidase"/>
    <property type="match status" value="1"/>
</dbReference>
<dbReference type="SUPFAM" id="SSF55469">
    <property type="entry name" value="FMN-dependent nitroreductase-like"/>
    <property type="match status" value="1"/>
</dbReference>
<evidence type="ECO:0000256" key="2">
    <source>
        <dbReference type="ARBA" id="ARBA00023002"/>
    </source>
</evidence>